<proteinExistence type="predicted"/>
<dbReference type="PANTHER" id="PTHR47432">
    <property type="entry name" value="CELL WALL ASSEMBLY REGULATOR SMI1"/>
    <property type="match status" value="1"/>
</dbReference>
<dbReference type="AlphaFoldDB" id="A0A098TNK2"/>
<dbReference type="OrthoDB" id="6989522at2"/>
<dbReference type="SUPFAM" id="SSF160631">
    <property type="entry name" value="SMI1/KNR4-like"/>
    <property type="match status" value="1"/>
</dbReference>
<dbReference type="Pfam" id="PF09346">
    <property type="entry name" value="SMI1_KNR4"/>
    <property type="match status" value="1"/>
</dbReference>
<keyword evidence="3" id="KW-1185">Reference proteome</keyword>
<dbReference type="Gene3D" id="3.40.1580.10">
    <property type="entry name" value="SMI1/KNR4-like"/>
    <property type="match status" value="1"/>
</dbReference>
<dbReference type="InterPro" id="IPR051873">
    <property type="entry name" value="KNR4/SMI1_regulator"/>
</dbReference>
<name>A0A098TNK2_9CYAN</name>
<dbReference type="STRING" id="1497020.DO97_10665"/>
<dbReference type="EMBL" id="JJML01000003">
    <property type="protein sequence ID" value="KGF73841.1"/>
    <property type="molecule type" value="Genomic_DNA"/>
</dbReference>
<sequence>MQEIWARIESWLAANAPQLLDTLQPGASETQIKAVEAVLGIQFPKEVRASYRIHNGQSAYDYGLLDGHELLSLERIQEEWKIWKDLLDGGDFNGEKSDADPGIRSDWWNAQWIPLTYDGAGNHDCLDLNPGEGGNRGQIIEMWHDAPERVIVASSFREWLEQYATGLESGEFIFSEEGNGIVNADDL</sequence>
<evidence type="ECO:0000313" key="3">
    <source>
        <dbReference type="Proteomes" id="UP000030170"/>
    </source>
</evidence>
<dbReference type="SMART" id="SM00860">
    <property type="entry name" value="SMI1_KNR4"/>
    <property type="match status" value="1"/>
</dbReference>
<gene>
    <name evidence="2" type="ORF">DO97_10665</name>
</gene>
<accession>A0A098TNK2</accession>
<feature type="domain" description="Knr4/Smi1-like" evidence="1">
    <location>
        <begin position="26"/>
        <end position="162"/>
    </location>
</feature>
<dbReference type="Proteomes" id="UP000030170">
    <property type="component" value="Unassembled WGS sequence"/>
</dbReference>
<reference evidence="2 3" key="1">
    <citation type="journal article" date="2014" name="Mol. Ecol.">
        <title>Evolution of Synechococcus.</title>
        <authorList>
            <person name="Dvorak P."/>
            <person name="Casamatta D."/>
            <person name="Hasler P."/>
            <person name="Poulickova A."/>
            <person name="Ondrej V."/>
            <person name="Sanges R."/>
        </authorList>
    </citation>
    <scope>NUCLEOTIDE SEQUENCE [LARGE SCALE GENOMIC DNA]</scope>
    <source>
        <strain evidence="2 3">CAUP A 1101</strain>
    </source>
</reference>
<protein>
    <recommendedName>
        <fullName evidence="1">Knr4/Smi1-like domain-containing protein</fullName>
    </recommendedName>
</protein>
<comment type="caution">
    <text evidence="2">The sequence shown here is derived from an EMBL/GenBank/DDBJ whole genome shotgun (WGS) entry which is preliminary data.</text>
</comment>
<evidence type="ECO:0000313" key="2">
    <source>
        <dbReference type="EMBL" id="KGF73841.1"/>
    </source>
</evidence>
<organism evidence="2 3">
    <name type="scientific">Neosynechococcus sphagnicola sy1</name>
    <dbReference type="NCBI Taxonomy" id="1497020"/>
    <lineage>
        <taxon>Bacteria</taxon>
        <taxon>Bacillati</taxon>
        <taxon>Cyanobacteriota</taxon>
        <taxon>Cyanophyceae</taxon>
        <taxon>Neosynechococcales</taxon>
        <taxon>Neosynechococcaceae</taxon>
        <taxon>Neosynechococcus</taxon>
    </lineage>
</organism>
<dbReference type="RefSeq" id="WP_036530820.1">
    <property type="nucleotide sequence ID" value="NZ_JJML01000003.1"/>
</dbReference>
<dbReference type="InterPro" id="IPR037883">
    <property type="entry name" value="Knr4/Smi1-like_sf"/>
</dbReference>
<dbReference type="PANTHER" id="PTHR47432:SF1">
    <property type="entry name" value="CELL WALL ASSEMBLY REGULATOR SMI1"/>
    <property type="match status" value="1"/>
</dbReference>
<dbReference type="InterPro" id="IPR018958">
    <property type="entry name" value="Knr4/Smi1-like_dom"/>
</dbReference>
<evidence type="ECO:0000259" key="1">
    <source>
        <dbReference type="SMART" id="SM00860"/>
    </source>
</evidence>